<proteinExistence type="predicted"/>
<feature type="non-terminal residue" evidence="2">
    <location>
        <position position="177"/>
    </location>
</feature>
<evidence type="ECO:0000256" key="1">
    <source>
        <dbReference type="SAM" id="MobiDB-lite"/>
    </source>
</evidence>
<sequence>MGAQGSSWAAQEAQRRLRGPRAAGSGGPGSQRPPGPPGPVQRTGWGWGRRPAGAGLQRPGVGERRDLRARPAPARTHGDGTARGPWRGAAGWPARQAAVGRLPSSRRPSQAAAGVPSLGSPRAQALRGWVTRAWGAGSDARHRPGLPPCGPRAPPLSASKKPDDLPVSVWGSLGKPQ</sequence>
<feature type="region of interest" description="Disordered" evidence="1">
    <location>
        <begin position="1"/>
        <end position="123"/>
    </location>
</feature>
<feature type="compositionally biased region" description="Pro residues" evidence="1">
    <location>
        <begin position="145"/>
        <end position="154"/>
    </location>
</feature>
<reference evidence="2 3" key="1">
    <citation type="submission" date="2015-12" db="EMBL/GenBank/DDBJ databases">
        <title>Draft genome of the nematode, Onchocerca flexuosa.</title>
        <authorList>
            <person name="Mitreva M."/>
        </authorList>
    </citation>
    <scope>NUCLEOTIDE SEQUENCE [LARGE SCALE GENOMIC DNA]</scope>
    <source>
        <strain evidence="2">Red Deer</strain>
    </source>
</reference>
<dbReference type="Proteomes" id="UP000242913">
    <property type="component" value="Unassembled WGS sequence"/>
</dbReference>
<protein>
    <submittedName>
        <fullName evidence="2">Uncharacterized protein</fullName>
    </submittedName>
</protein>
<keyword evidence="3" id="KW-1185">Reference proteome</keyword>
<dbReference type="AlphaFoldDB" id="A0A238BLQ9"/>
<evidence type="ECO:0000313" key="3">
    <source>
        <dbReference type="Proteomes" id="UP000242913"/>
    </source>
</evidence>
<organism evidence="2 3">
    <name type="scientific">Onchocerca flexuosa</name>
    <dbReference type="NCBI Taxonomy" id="387005"/>
    <lineage>
        <taxon>Eukaryota</taxon>
        <taxon>Metazoa</taxon>
        <taxon>Ecdysozoa</taxon>
        <taxon>Nematoda</taxon>
        <taxon>Chromadorea</taxon>
        <taxon>Rhabditida</taxon>
        <taxon>Spirurina</taxon>
        <taxon>Spiruromorpha</taxon>
        <taxon>Filarioidea</taxon>
        <taxon>Onchocercidae</taxon>
        <taxon>Onchocerca</taxon>
    </lineage>
</organism>
<dbReference type="EMBL" id="KZ270703">
    <property type="protein sequence ID" value="OZC05600.1"/>
    <property type="molecule type" value="Genomic_DNA"/>
</dbReference>
<evidence type="ECO:0000313" key="2">
    <source>
        <dbReference type="EMBL" id="OZC05600.1"/>
    </source>
</evidence>
<gene>
    <name evidence="2" type="ORF">X798_07426</name>
</gene>
<name>A0A238BLQ9_9BILA</name>
<feature type="region of interest" description="Disordered" evidence="1">
    <location>
        <begin position="137"/>
        <end position="177"/>
    </location>
</feature>
<accession>A0A238BLQ9</accession>
<feature type="compositionally biased region" description="Low complexity" evidence="1">
    <location>
        <begin position="40"/>
        <end position="55"/>
    </location>
</feature>